<dbReference type="InterPro" id="IPR032675">
    <property type="entry name" value="LRR_dom_sf"/>
</dbReference>
<dbReference type="SUPFAM" id="SSF52047">
    <property type="entry name" value="RNI-like"/>
    <property type="match status" value="1"/>
</dbReference>
<evidence type="ECO:0008006" key="3">
    <source>
        <dbReference type="Google" id="ProtNLM"/>
    </source>
</evidence>
<accession>A0A9P3LK13</accession>
<proteinExistence type="predicted"/>
<dbReference type="Gene3D" id="3.80.10.10">
    <property type="entry name" value="Ribonuclease Inhibitor"/>
    <property type="match status" value="1"/>
</dbReference>
<evidence type="ECO:0000313" key="2">
    <source>
        <dbReference type="Proteomes" id="UP000703269"/>
    </source>
</evidence>
<reference evidence="1 2" key="1">
    <citation type="submission" date="2021-08" db="EMBL/GenBank/DDBJ databases">
        <title>Draft Genome Sequence of Phanerochaete sordida strain YK-624.</title>
        <authorList>
            <person name="Mori T."/>
            <person name="Dohra H."/>
            <person name="Suzuki T."/>
            <person name="Kawagishi H."/>
            <person name="Hirai H."/>
        </authorList>
    </citation>
    <scope>NUCLEOTIDE SEQUENCE [LARGE SCALE GENOMIC DNA]</scope>
    <source>
        <strain evidence="1 2">YK-624</strain>
    </source>
</reference>
<comment type="caution">
    <text evidence="1">The sequence shown here is derived from an EMBL/GenBank/DDBJ whole genome shotgun (WGS) entry which is preliminary data.</text>
</comment>
<name>A0A9P3LK13_9APHY</name>
<dbReference type="Proteomes" id="UP000703269">
    <property type="component" value="Unassembled WGS sequence"/>
</dbReference>
<organism evidence="1 2">
    <name type="scientific">Phanerochaete sordida</name>
    <dbReference type="NCBI Taxonomy" id="48140"/>
    <lineage>
        <taxon>Eukaryota</taxon>
        <taxon>Fungi</taxon>
        <taxon>Dikarya</taxon>
        <taxon>Basidiomycota</taxon>
        <taxon>Agaricomycotina</taxon>
        <taxon>Agaricomycetes</taxon>
        <taxon>Polyporales</taxon>
        <taxon>Phanerochaetaceae</taxon>
        <taxon>Phanerochaete</taxon>
    </lineage>
</organism>
<sequence length="502" mass="57155">MQRCMLIQELVHEVVQHVADGATGSERLGRDMRNCGLVSRTFYEPAMNRLWDELPGLYPLLLCFPDAAVIAAPKETVKRWRKIALTRPPMDEEWDRFVHHARRVRALRLPEIAEEDEQASFLQSLQVLCHRYPALAFSGLHSLQIELQHYSFPHHYEVFIRKSLESVVIYFGGGKSWYPVDFIEMLEHTPQLIHLRLLGIEGGDEIFRHPISKTLNSLSLLRSFSSSITLPTDAINHLSRLQALSELDLSGNAQSFAIIAPGRFLSLTALTITFNDSLVLEDWAQALQLFRYAPLRVLQLSANPPRREVRAPELLPFLDALGNFAALRTCKIHLPFEYEWRATELEVSDFRPLLRIPTITDIDLQRFPTRYSPLCRAMAEAWPHLSSVALNYPACEGIIEDINRVAVIEDLVLFAECCPRLVSLDTHLAPIAANWDWQDPGPDFVPSRTTSVSLRHTQIPLLAAERVVPFFTRYFPFATVIGTVLQEKAEDSDVTDEDDTDL</sequence>
<keyword evidence="2" id="KW-1185">Reference proteome</keyword>
<gene>
    <name evidence="1" type="ORF">PsYK624_141220</name>
</gene>
<protein>
    <recommendedName>
        <fullName evidence="3">F-box domain-containing protein</fullName>
    </recommendedName>
</protein>
<dbReference type="AlphaFoldDB" id="A0A9P3LK13"/>
<dbReference type="OrthoDB" id="3543113at2759"/>
<dbReference type="EMBL" id="BPQB01000078">
    <property type="protein sequence ID" value="GJE97900.1"/>
    <property type="molecule type" value="Genomic_DNA"/>
</dbReference>
<evidence type="ECO:0000313" key="1">
    <source>
        <dbReference type="EMBL" id="GJE97900.1"/>
    </source>
</evidence>